<keyword evidence="3" id="KW-0349">Heme</keyword>
<dbReference type="GO" id="GO:0005506">
    <property type="term" value="F:iron ion binding"/>
    <property type="evidence" value="ECO:0007669"/>
    <property type="project" value="InterPro"/>
</dbReference>
<dbReference type="GO" id="GO:0020037">
    <property type="term" value="F:heme binding"/>
    <property type="evidence" value="ECO:0007669"/>
    <property type="project" value="InterPro"/>
</dbReference>
<evidence type="ECO:0000256" key="7">
    <source>
        <dbReference type="ARBA" id="ARBA00023033"/>
    </source>
</evidence>
<dbReference type="Proteomes" id="UP000320876">
    <property type="component" value="Unassembled WGS sequence"/>
</dbReference>
<dbReference type="RefSeq" id="WP_141995322.1">
    <property type="nucleotide sequence ID" value="NZ_VFML01000001.1"/>
</dbReference>
<evidence type="ECO:0000256" key="3">
    <source>
        <dbReference type="ARBA" id="ARBA00022617"/>
    </source>
</evidence>
<evidence type="ECO:0000256" key="6">
    <source>
        <dbReference type="ARBA" id="ARBA00023004"/>
    </source>
</evidence>
<comment type="similarity">
    <text evidence="2">Belongs to the cytochrome P450 family.</text>
</comment>
<keyword evidence="7 8" id="KW-0503">Monooxygenase</keyword>
<dbReference type="OrthoDB" id="3804058at2"/>
<dbReference type="Gene3D" id="1.10.630.10">
    <property type="entry name" value="Cytochrome P450"/>
    <property type="match status" value="1"/>
</dbReference>
<comment type="caution">
    <text evidence="8">The sequence shown here is derived from an EMBL/GenBank/DDBJ whole genome shotgun (WGS) entry which is preliminary data.</text>
</comment>
<name>A0A542DBE1_AMYCI</name>
<dbReference type="PRINTS" id="PR00359">
    <property type="entry name" value="BP450"/>
</dbReference>
<evidence type="ECO:0000256" key="4">
    <source>
        <dbReference type="ARBA" id="ARBA00022723"/>
    </source>
</evidence>
<evidence type="ECO:0000313" key="9">
    <source>
        <dbReference type="Proteomes" id="UP000320876"/>
    </source>
</evidence>
<dbReference type="PANTHER" id="PTHR46696">
    <property type="entry name" value="P450, PUTATIVE (EUROFUNG)-RELATED"/>
    <property type="match status" value="1"/>
</dbReference>
<accession>A0A542DBE1</accession>
<protein>
    <submittedName>
        <fullName evidence="8">Cytochrome P450 monooxygenase</fullName>
    </submittedName>
</protein>
<evidence type="ECO:0000256" key="2">
    <source>
        <dbReference type="ARBA" id="ARBA00010617"/>
    </source>
</evidence>
<dbReference type="EMBL" id="VFML01000001">
    <property type="protein sequence ID" value="TQJ00387.1"/>
    <property type="molecule type" value="Genomic_DNA"/>
</dbReference>
<dbReference type="GO" id="GO:0016705">
    <property type="term" value="F:oxidoreductase activity, acting on paired donors, with incorporation or reduction of molecular oxygen"/>
    <property type="evidence" value="ECO:0007669"/>
    <property type="project" value="InterPro"/>
</dbReference>
<organism evidence="8 9">
    <name type="scientific">Amycolatopsis cihanbeyliensis</name>
    <dbReference type="NCBI Taxonomy" id="1128664"/>
    <lineage>
        <taxon>Bacteria</taxon>
        <taxon>Bacillati</taxon>
        <taxon>Actinomycetota</taxon>
        <taxon>Actinomycetes</taxon>
        <taxon>Pseudonocardiales</taxon>
        <taxon>Pseudonocardiaceae</taxon>
        <taxon>Amycolatopsis</taxon>
    </lineage>
</organism>
<keyword evidence="9" id="KW-1185">Reference proteome</keyword>
<reference evidence="8 9" key="1">
    <citation type="submission" date="2019-06" db="EMBL/GenBank/DDBJ databases">
        <title>Sequencing the genomes of 1000 actinobacteria strains.</title>
        <authorList>
            <person name="Klenk H.-P."/>
        </authorList>
    </citation>
    <scope>NUCLEOTIDE SEQUENCE [LARGE SCALE GENOMIC DNA]</scope>
    <source>
        <strain evidence="8 9">DSM 45679</strain>
    </source>
</reference>
<comment type="cofactor">
    <cofactor evidence="1">
        <name>heme</name>
        <dbReference type="ChEBI" id="CHEBI:30413"/>
    </cofactor>
</comment>
<dbReference type="InterPro" id="IPR036396">
    <property type="entry name" value="Cyt_P450_sf"/>
</dbReference>
<dbReference type="InterPro" id="IPR002397">
    <property type="entry name" value="Cyt_P450_B"/>
</dbReference>
<gene>
    <name evidence="8" type="ORF">FB471_0002</name>
</gene>
<keyword evidence="6" id="KW-0408">Iron</keyword>
<evidence type="ECO:0000256" key="1">
    <source>
        <dbReference type="ARBA" id="ARBA00001971"/>
    </source>
</evidence>
<dbReference type="AlphaFoldDB" id="A0A542DBE1"/>
<dbReference type="Pfam" id="PF00067">
    <property type="entry name" value="p450"/>
    <property type="match status" value="1"/>
</dbReference>
<dbReference type="GO" id="GO:0004497">
    <property type="term" value="F:monooxygenase activity"/>
    <property type="evidence" value="ECO:0007669"/>
    <property type="project" value="UniProtKB-KW"/>
</dbReference>
<keyword evidence="4" id="KW-0479">Metal-binding</keyword>
<proteinExistence type="inferred from homology"/>
<dbReference type="PANTHER" id="PTHR46696:SF5">
    <property type="entry name" value="CYTOCHROME P450 BJ-1"/>
    <property type="match status" value="1"/>
</dbReference>
<evidence type="ECO:0000313" key="8">
    <source>
        <dbReference type="EMBL" id="TQJ00387.1"/>
    </source>
</evidence>
<keyword evidence="5" id="KW-0560">Oxidoreductase</keyword>
<sequence length="385" mass="41881">MTVSQESVLMASDLPFELRMCPHLRPVREGSPVRRIRTPAGDEAWLVTGHAEVRDLLRDTRLGRSHPAPDARAQYARHPTYDQVTSDDHRAADDMHAGLRAVMKPYFTTRRMLELEPRVEAFVGERVERMIAAGPPADLRESLSAPLLRQVFTELLGVPAADRERCAELMRQAGAGDPAGFIGYLGELVARRDEAAADGMVAGLCAAGLPDEQVVQVSLLVQLAGYGATLKQIDYGVLLLAHNPEQRAAVLGGPERTTWAVEEILRLSGSLSLPRYAREDIEVGGVTIGADDLVLLDLTLGNFDEQAFEDPRRFDIERSPNRHLTFSHGAWTCLGAPLARLILRATFAGLFGELPGLTPATPLVDAGEPGAPLSGGLPERLLVTW</sequence>
<dbReference type="InterPro" id="IPR001128">
    <property type="entry name" value="Cyt_P450"/>
</dbReference>
<evidence type="ECO:0000256" key="5">
    <source>
        <dbReference type="ARBA" id="ARBA00023002"/>
    </source>
</evidence>
<dbReference type="SUPFAM" id="SSF48264">
    <property type="entry name" value="Cytochrome P450"/>
    <property type="match status" value="1"/>
</dbReference>